<keyword evidence="3" id="KW-0326">Glycosidase</keyword>
<dbReference type="AlphaFoldDB" id="A0A3N4L015"/>
<dbReference type="InParanoid" id="A0A3N4L015"/>
<feature type="chain" id="PRO_5017983732" evidence="2">
    <location>
        <begin position="18"/>
        <end position="496"/>
    </location>
</feature>
<protein>
    <submittedName>
        <fullName evidence="3">Six-hairpin glycosidase</fullName>
    </submittedName>
</protein>
<keyword evidence="3" id="KW-0378">Hydrolase</keyword>
<dbReference type="GO" id="GO:0016798">
    <property type="term" value="F:hydrolase activity, acting on glycosyl bonds"/>
    <property type="evidence" value="ECO:0007669"/>
    <property type="project" value="UniProtKB-KW"/>
</dbReference>
<dbReference type="InterPro" id="IPR053169">
    <property type="entry name" value="MUG_Protein"/>
</dbReference>
<feature type="region of interest" description="Disordered" evidence="1">
    <location>
        <begin position="26"/>
        <end position="46"/>
    </location>
</feature>
<keyword evidence="2" id="KW-0732">Signal</keyword>
<dbReference type="GO" id="GO:0005975">
    <property type="term" value="P:carbohydrate metabolic process"/>
    <property type="evidence" value="ECO:0007669"/>
    <property type="project" value="InterPro"/>
</dbReference>
<feature type="region of interest" description="Disordered" evidence="1">
    <location>
        <begin position="451"/>
        <end position="476"/>
    </location>
</feature>
<dbReference type="PANTHER" id="PTHR47791">
    <property type="entry name" value="MEIOTICALLY UP-REGULATED GENE 191 PROTEIN"/>
    <property type="match status" value="1"/>
</dbReference>
<dbReference type="InterPro" id="IPR005198">
    <property type="entry name" value="Glyco_hydro_76"/>
</dbReference>
<dbReference type="STRING" id="1392247.A0A3N4L015"/>
<reference evidence="3 4" key="1">
    <citation type="journal article" date="2018" name="Nat. Ecol. Evol.">
        <title>Pezizomycetes genomes reveal the molecular basis of ectomycorrhizal truffle lifestyle.</title>
        <authorList>
            <person name="Murat C."/>
            <person name="Payen T."/>
            <person name="Noel B."/>
            <person name="Kuo A."/>
            <person name="Morin E."/>
            <person name="Chen J."/>
            <person name="Kohler A."/>
            <person name="Krizsan K."/>
            <person name="Balestrini R."/>
            <person name="Da Silva C."/>
            <person name="Montanini B."/>
            <person name="Hainaut M."/>
            <person name="Levati E."/>
            <person name="Barry K.W."/>
            <person name="Belfiori B."/>
            <person name="Cichocki N."/>
            <person name="Clum A."/>
            <person name="Dockter R.B."/>
            <person name="Fauchery L."/>
            <person name="Guy J."/>
            <person name="Iotti M."/>
            <person name="Le Tacon F."/>
            <person name="Lindquist E.A."/>
            <person name="Lipzen A."/>
            <person name="Malagnac F."/>
            <person name="Mello A."/>
            <person name="Molinier V."/>
            <person name="Miyauchi S."/>
            <person name="Poulain J."/>
            <person name="Riccioni C."/>
            <person name="Rubini A."/>
            <person name="Sitrit Y."/>
            <person name="Splivallo R."/>
            <person name="Traeger S."/>
            <person name="Wang M."/>
            <person name="Zifcakova L."/>
            <person name="Wipf D."/>
            <person name="Zambonelli A."/>
            <person name="Paolocci F."/>
            <person name="Nowrousian M."/>
            <person name="Ottonello S."/>
            <person name="Baldrian P."/>
            <person name="Spatafora J.W."/>
            <person name="Henrissat B."/>
            <person name="Nagy L.G."/>
            <person name="Aury J.M."/>
            <person name="Wincker P."/>
            <person name="Grigoriev I.V."/>
            <person name="Bonfante P."/>
            <person name="Martin F.M."/>
        </authorList>
    </citation>
    <scope>NUCLEOTIDE SEQUENCE [LARGE SCALE GENOMIC DNA]</scope>
    <source>
        <strain evidence="3 4">CCBAS932</strain>
    </source>
</reference>
<dbReference type="OrthoDB" id="4104179at2759"/>
<evidence type="ECO:0000313" key="4">
    <source>
        <dbReference type="Proteomes" id="UP000277580"/>
    </source>
</evidence>
<evidence type="ECO:0000256" key="2">
    <source>
        <dbReference type="SAM" id="SignalP"/>
    </source>
</evidence>
<accession>A0A3N4L015</accession>
<dbReference type="InterPro" id="IPR008928">
    <property type="entry name" value="6-hairpin_glycosidase_sf"/>
</dbReference>
<sequence length="496" mass="54149">MRTSQLLLLLALPSSLCTPLQFDTSSTSPSSSTAQTPLLPNEHVSSPRRDALAAMTTALTTLQSQFFTHSTGTYPTGINWTRAVLGTLLAASTRTLSSSPSPEHRALSNRFFTELIAFYYGQDMHLKQEAYDDILWVVLQWLEALKTIDLRTDRFEPTEWSGSEWTPAFADRAQEFYTIAERGWDEVLCGGGMIWSPWLEPYKNAITNELYISASIGMYLYHPAHNPAHLSNALRAHAWLAASGMRNAHGLYTDGFHISKLKLPPSAGEKTCDRRDEMVYTYNQGVLLSGLRGLAEVTGERAYLEEGFALVDAVVSSQGKVGEIVVGGILTEKCDPESRCSQNGHTFKGIFMHHLTLFCTPLVPLPGAAASNLTVAFSADTINWHREVCSKYNLFLVNNAAAAWRTRNANGVVGAWWGAPDAAGLPNSDSPFWDAQEGRFKTELDAGATDHLNPELPAGAGLANKGDLNDRGRGRTVESHSGGLAALRAVVEVVFA</sequence>
<gene>
    <name evidence="3" type="ORF">P167DRAFT_533846</name>
</gene>
<dbReference type="Proteomes" id="UP000277580">
    <property type="component" value="Unassembled WGS sequence"/>
</dbReference>
<feature type="signal peptide" evidence="2">
    <location>
        <begin position="1"/>
        <end position="17"/>
    </location>
</feature>
<dbReference type="Gene3D" id="1.50.10.20">
    <property type="match status" value="1"/>
</dbReference>
<name>A0A3N4L015_9PEZI</name>
<dbReference type="EMBL" id="ML119116">
    <property type="protein sequence ID" value="RPB14862.1"/>
    <property type="molecule type" value="Genomic_DNA"/>
</dbReference>
<feature type="compositionally biased region" description="Basic and acidic residues" evidence="1">
    <location>
        <begin position="467"/>
        <end position="476"/>
    </location>
</feature>
<organism evidence="3 4">
    <name type="scientific">Morchella conica CCBAS932</name>
    <dbReference type="NCBI Taxonomy" id="1392247"/>
    <lineage>
        <taxon>Eukaryota</taxon>
        <taxon>Fungi</taxon>
        <taxon>Dikarya</taxon>
        <taxon>Ascomycota</taxon>
        <taxon>Pezizomycotina</taxon>
        <taxon>Pezizomycetes</taxon>
        <taxon>Pezizales</taxon>
        <taxon>Morchellaceae</taxon>
        <taxon>Morchella</taxon>
    </lineage>
</organism>
<keyword evidence="4" id="KW-1185">Reference proteome</keyword>
<evidence type="ECO:0000313" key="3">
    <source>
        <dbReference type="EMBL" id="RPB14862.1"/>
    </source>
</evidence>
<proteinExistence type="predicted"/>
<dbReference type="SUPFAM" id="SSF48208">
    <property type="entry name" value="Six-hairpin glycosidases"/>
    <property type="match status" value="1"/>
</dbReference>
<dbReference type="PANTHER" id="PTHR47791:SF2">
    <property type="entry name" value="ENDO MANNANASE, GH76 FAMILY (EUROFUNG)"/>
    <property type="match status" value="1"/>
</dbReference>
<evidence type="ECO:0000256" key="1">
    <source>
        <dbReference type="SAM" id="MobiDB-lite"/>
    </source>
</evidence>
<dbReference type="Pfam" id="PF03663">
    <property type="entry name" value="Glyco_hydro_76"/>
    <property type="match status" value="1"/>
</dbReference>